<comment type="similarity">
    <text evidence="1">Belongs to the CNKSR family.</text>
</comment>
<feature type="domain" description="PDZ" evidence="6">
    <location>
        <begin position="205"/>
        <end position="286"/>
    </location>
</feature>
<dbReference type="InterPro" id="IPR001478">
    <property type="entry name" value="PDZ"/>
</dbReference>
<organism evidence="8 9">
    <name type="scientific">Coptotermes formosanus</name>
    <name type="common">Formosan subterranean termite</name>
    <dbReference type="NCBI Taxonomy" id="36987"/>
    <lineage>
        <taxon>Eukaryota</taxon>
        <taxon>Metazoa</taxon>
        <taxon>Ecdysozoa</taxon>
        <taxon>Arthropoda</taxon>
        <taxon>Hexapoda</taxon>
        <taxon>Insecta</taxon>
        <taxon>Pterygota</taxon>
        <taxon>Neoptera</taxon>
        <taxon>Polyneoptera</taxon>
        <taxon>Dictyoptera</taxon>
        <taxon>Blattodea</taxon>
        <taxon>Blattoidea</taxon>
        <taxon>Termitoidae</taxon>
        <taxon>Rhinotermitidae</taxon>
        <taxon>Coptotermes</taxon>
    </lineage>
</organism>
<dbReference type="CDD" id="cd06748">
    <property type="entry name" value="PDZ_CNK1_2_3-like"/>
    <property type="match status" value="1"/>
</dbReference>
<dbReference type="OrthoDB" id="74412at2759"/>
<dbReference type="SUPFAM" id="SSF47769">
    <property type="entry name" value="SAM/Pointed domain"/>
    <property type="match status" value="1"/>
</dbReference>
<feature type="compositionally biased region" description="Polar residues" evidence="3">
    <location>
        <begin position="742"/>
        <end position="774"/>
    </location>
</feature>
<feature type="domain" description="CRIC" evidence="7">
    <location>
        <begin position="82"/>
        <end position="168"/>
    </location>
</feature>
<dbReference type="InterPro" id="IPR013761">
    <property type="entry name" value="SAM/pointed_sf"/>
</dbReference>
<dbReference type="PROSITE" id="PS50003">
    <property type="entry name" value="PH_DOMAIN"/>
    <property type="match status" value="1"/>
</dbReference>
<feature type="compositionally biased region" description="Polar residues" evidence="3">
    <location>
        <begin position="1296"/>
        <end position="1335"/>
    </location>
</feature>
<keyword evidence="9" id="KW-1185">Reference proteome</keyword>
<feature type="region of interest" description="Disordered" evidence="3">
    <location>
        <begin position="1475"/>
        <end position="1503"/>
    </location>
</feature>
<feature type="compositionally biased region" description="Low complexity" evidence="3">
    <location>
        <begin position="1519"/>
        <end position="1529"/>
    </location>
</feature>
<dbReference type="Gene3D" id="2.30.29.30">
    <property type="entry name" value="Pleckstrin-homology domain (PH domain)/Phosphotyrosine-binding domain (PTB)"/>
    <property type="match status" value="1"/>
</dbReference>
<feature type="domain" description="SAM" evidence="5">
    <location>
        <begin position="9"/>
        <end position="74"/>
    </location>
</feature>
<dbReference type="PROSITE" id="PS51290">
    <property type="entry name" value="CRIC"/>
    <property type="match status" value="1"/>
</dbReference>
<dbReference type="Gene3D" id="2.30.42.10">
    <property type="match status" value="1"/>
</dbReference>
<dbReference type="SUPFAM" id="SSF50729">
    <property type="entry name" value="PH domain-like"/>
    <property type="match status" value="1"/>
</dbReference>
<keyword evidence="2" id="KW-0597">Phosphoprotein</keyword>
<dbReference type="Gene3D" id="1.10.150.50">
    <property type="entry name" value="Transcription Factor, Ets-1"/>
    <property type="match status" value="1"/>
</dbReference>
<evidence type="ECO:0008006" key="10">
    <source>
        <dbReference type="Google" id="ProtNLM"/>
    </source>
</evidence>
<dbReference type="InParanoid" id="A0A6L2Q5T3"/>
<feature type="region of interest" description="Disordered" evidence="3">
    <location>
        <begin position="1772"/>
        <end position="1839"/>
    </location>
</feature>
<dbReference type="PANTHER" id="PTHR12844">
    <property type="entry name" value="CONNECTOR ENCHANCER OF KINASE SUPPRESSOR OF RAS"/>
    <property type="match status" value="1"/>
</dbReference>
<dbReference type="Pfam" id="PF00536">
    <property type="entry name" value="SAM_1"/>
    <property type="match status" value="1"/>
</dbReference>
<dbReference type="Pfam" id="PF00169">
    <property type="entry name" value="PH"/>
    <property type="match status" value="1"/>
</dbReference>
<dbReference type="InterPro" id="IPR001660">
    <property type="entry name" value="SAM"/>
</dbReference>
<protein>
    <recommendedName>
        <fullName evidence="10">Connector enhancer of kinase suppressor of ras 2</fullName>
    </recommendedName>
</protein>
<feature type="region of interest" description="Disordered" evidence="3">
    <location>
        <begin position="1519"/>
        <end position="1626"/>
    </location>
</feature>
<dbReference type="InterPro" id="IPR011993">
    <property type="entry name" value="PH-like_dom_sf"/>
</dbReference>
<evidence type="ECO:0000259" key="7">
    <source>
        <dbReference type="PROSITE" id="PS51290"/>
    </source>
</evidence>
<reference evidence="9" key="1">
    <citation type="submission" date="2020-01" db="EMBL/GenBank/DDBJ databases">
        <title>Draft genome sequence of the Termite Coptotermes fromosanus.</title>
        <authorList>
            <person name="Itakura S."/>
            <person name="Yosikawa Y."/>
            <person name="Umezawa K."/>
        </authorList>
    </citation>
    <scope>NUCLEOTIDE SEQUENCE [LARGE SCALE GENOMIC DNA]</scope>
</reference>
<dbReference type="CDD" id="cd13326">
    <property type="entry name" value="PH_CNK_insect-like"/>
    <property type="match status" value="1"/>
</dbReference>
<dbReference type="InterPro" id="IPR049628">
    <property type="entry name" value="CNK1-3_SAM"/>
</dbReference>
<gene>
    <name evidence="8" type="ORF">Cfor_10427</name>
</gene>
<dbReference type="PANTHER" id="PTHR12844:SF42">
    <property type="entry name" value="CONNECTOR ENHANCER OF KSR PROTEIN CNK"/>
    <property type="match status" value="1"/>
</dbReference>
<dbReference type="SMART" id="SM00454">
    <property type="entry name" value="SAM"/>
    <property type="match status" value="1"/>
</dbReference>
<dbReference type="InterPro" id="IPR001849">
    <property type="entry name" value="PH_domain"/>
</dbReference>
<dbReference type="InterPro" id="IPR017874">
    <property type="entry name" value="CRIC_domain"/>
</dbReference>
<dbReference type="FunCoup" id="A0A6L2Q5T3">
    <property type="interactions" value="321"/>
</dbReference>
<dbReference type="CDD" id="cd09511">
    <property type="entry name" value="SAM_CNK1_2_3-suppressor"/>
    <property type="match status" value="1"/>
</dbReference>
<feature type="compositionally biased region" description="Basic and acidic residues" evidence="3">
    <location>
        <begin position="1364"/>
        <end position="1376"/>
    </location>
</feature>
<dbReference type="SMART" id="SM00228">
    <property type="entry name" value="PDZ"/>
    <property type="match status" value="1"/>
</dbReference>
<feature type="compositionally biased region" description="Low complexity" evidence="3">
    <location>
        <begin position="1663"/>
        <end position="1676"/>
    </location>
</feature>
<dbReference type="FunFam" id="2.30.42.10:FF:000060">
    <property type="entry name" value="Connector enhancer of kinase suppressor of Ras 2"/>
    <property type="match status" value="1"/>
</dbReference>
<feature type="region of interest" description="Disordered" evidence="3">
    <location>
        <begin position="1197"/>
        <end position="1242"/>
    </location>
</feature>
<evidence type="ECO:0000256" key="1">
    <source>
        <dbReference type="ARBA" id="ARBA00009498"/>
    </source>
</evidence>
<dbReference type="InterPro" id="IPR036034">
    <property type="entry name" value="PDZ_sf"/>
</dbReference>
<comment type="caution">
    <text evidence="8">The sequence shown here is derived from an EMBL/GenBank/DDBJ whole genome shotgun (WGS) entry which is preliminary data.</text>
</comment>
<evidence type="ECO:0000259" key="5">
    <source>
        <dbReference type="PROSITE" id="PS50105"/>
    </source>
</evidence>
<feature type="compositionally biased region" description="Polar residues" evidence="3">
    <location>
        <begin position="1232"/>
        <end position="1242"/>
    </location>
</feature>
<feature type="compositionally biased region" description="Polar residues" evidence="3">
    <location>
        <begin position="1806"/>
        <end position="1839"/>
    </location>
</feature>
<feature type="compositionally biased region" description="Polar residues" evidence="3">
    <location>
        <begin position="1202"/>
        <end position="1211"/>
    </location>
</feature>
<evidence type="ECO:0000313" key="8">
    <source>
        <dbReference type="EMBL" id="GFG39270.1"/>
    </source>
</evidence>
<dbReference type="InterPro" id="IPR051566">
    <property type="entry name" value="CNKSR"/>
</dbReference>
<feature type="region of interest" description="Disordered" evidence="3">
    <location>
        <begin position="1267"/>
        <end position="1342"/>
    </location>
</feature>
<dbReference type="Proteomes" id="UP000502823">
    <property type="component" value="Unassembled WGS sequence"/>
</dbReference>
<accession>A0A6L2Q5T3</accession>
<feature type="compositionally biased region" description="Polar residues" evidence="3">
    <location>
        <begin position="1690"/>
        <end position="1702"/>
    </location>
</feature>
<name>A0A6L2Q5T3_COPFO</name>
<sequence>MAYVNVAEWKPEQVTEWLKGLDSAILSYIHSFLNNEVSGQQLLNLRPDDLDHLGVHKLGHQELILEAVEHLRNFHYELDRENLQLLALRLSCRAHSLHNELRQQTDSRPVSTQTLADVADVITAVKPLVCWLDRSPFSGQLDYQDRKSELLKLSLAIATCAQRDRFAERPVEEIRTSCKELARLADSIIQDIVDPLILQPASLDLATLKKRAGDDLGFFIVPSFHGIHQIGGIKFSSPAHQCGKIEEGDEVVQVNYQTVVGWQTKRVMALFQESPTDVFLTLKKRPRHTKVYGQIYMKPYRLPSKKRAAPYTRWHDNLPSPRPELLTIPDFEMPLPRAVPKQMAPEPVLECEPLASNSSSDDDDDSFLPGVQDEGQTSPTSMRLYLPKPRVTVQRRATVTGASPTNKRPPVNIEQFWRELRLERQWKDGGPSAGGDLEGRKDEVYQLRDKSASFGNDLSVSPSPRPTTCLGIENTSSRMQSGKRLRIIENRNNIHTTENCDRADSVKENVICGKETTRREDEQKGTGRETENMVSAQAEKVFCIRGQNEIKGNENLRSISALCTGGEAGDYVSMMEEGQQQHSRCSERCNDEKGDCCHGMGIRHGNKVSVTHVPHEEGGPENSVRETLVFCSNAASDTHECGILQDKRTEKNILRFKGGGHGLPSNDLNDVCQAVEDTEKVGTHKNSVVSTENTVFVHKERGRLDKSYSTPAYDLTDCDAALGGSYNLCFVEDWTNCRVSEDSSTLPNRTSKSSSDATSQIEKQSQLAAESEETSNIANNVYSECSDVGTHSGAESYSLEDKQTQRIGEILETINIALLQHRFKEHNNTNRVNDFKKPIEQTDLSLHIMNDVSTNKDEVPCETIIQPNILSKGSTGLLNAVHSTLIQDKSNKDSEILVDDNLTGPVQEVNILPSAQVCTTQDLTTPQSDVWQKVPIPQINVKPSHTEEKQHRCTEELMGHISEMDTSQIKICVTPPEPPPRPDHPKGGGNMGYRAIIAARSLGRNTGSKASVGGGGNATLPSPRSLRKMSHLLAKKRNISVRDLGVGDREGWLLHRCRSGGAGAVWLRAWFVLKGTIFYGFKTPQSAKADTMISLPGFTASLADEVKSRRYAFKVYHTGTVFYFAAESEDELLLWMDCITLATFKQDFSKTGQESEAVFFSETDEESETDMETETCFPSPKMSRFVGFLSSSSQQHDKQSFRSHQNLATESKSQESQKKFGSLRKLGRKTNEQNGSSTSQEMSGVVAAASSLDRKCLRFLGSRNNIVPVPTPQFRSYRRVPNGPAPTPPNKAVNDGQKQAHNTTAEGSEQRSRSLMSSAQDTSVKSSNETCNATPQLPKGSETIPTCSGLMCQSAESGSVLHSSGKESHGVHDTRPLGDSSNERGPAVAQGLSKTVRDDRIFKPQDRMLPLPMQRHLKVDFRDRQIHSSNPSLQLPSDMADYRLTAERLREFGIHRSRQREDTSGFVTLKEFMLSRQEEERRQNSRAAQRPQPKGNSEGFFSLYTGYSEDPVTITEAAAASQNNSTSSNKIRSGGPSVARRGSFNGSRMCRNNSDLGQESQDGEYRGGSPEKLWISSLRRDDDRIRTSSQGSYKNPTPDHSSSNSHSLKAAAQYQPPPVSQSVVGSRNIHPNDEALRMKLAFEMHLGNNRSPTSSDKDKDSPPSKSSKFRNFFSSSKSHHQKQNFLELPGSQNPHRNQQKTILGSPRLHRAIFRDKKIHGPKSSSASDSSSSSVSSPTSATLCDWTVDDCGSQTDPSMAQFKPTMGISMIGKKPSRRILPSSPSPASPPPDYPGLEYPPVFEPETYTLSDASSLLRSRQQSHANVKQRTTQPHAKISQN</sequence>
<proteinExistence type="inferred from homology"/>
<feature type="compositionally biased region" description="Acidic residues" evidence="3">
    <location>
        <begin position="1162"/>
        <end position="1173"/>
    </location>
</feature>
<evidence type="ECO:0000259" key="4">
    <source>
        <dbReference type="PROSITE" id="PS50003"/>
    </source>
</evidence>
<dbReference type="SUPFAM" id="SSF50156">
    <property type="entry name" value="PDZ domain-like"/>
    <property type="match status" value="1"/>
</dbReference>
<dbReference type="PROSITE" id="PS50106">
    <property type="entry name" value="PDZ"/>
    <property type="match status" value="1"/>
</dbReference>
<dbReference type="PROSITE" id="PS50105">
    <property type="entry name" value="SAM_DOMAIN"/>
    <property type="match status" value="1"/>
</dbReference>
<feature type="region of interest" description="Disordered" evidence="3">
    <location>
        <begin position="352"/>
        <end position="382"/>
    </location>
</feature>
<feature type="compositionally biased region" description="Polar residues" evidence="3">
    <location>
        <begin position="1590"/>
        <end position="1607"/>
    </location>
</feature>
<dbReference type="EMBL" id="BLKM01000891">
    <property type="protein sequence ID" value="GFG39270.1"/>
    <property type="molecule type" value="Genomic_DNA"/>
</dbReference>
<feature type="region of interest" description="Disordered" evidence="3">
    <location>
        <begin position="1358"/>
        <end position="1394"/>
    </location>
</feature>
<evidence type="ECO:0000313" key="9">
    <source>
        <dbReference type="Proteomes" id="UP000502823"/>
    </source>
</evidence>
<evidence type="ECO:0000259" key="6">
    <source>
        <dbReference type="PROSITE" id="PS50106"/>
    </source>
</evidence>
<evidence type="ECO:0000256" key="3">
    <source>
        <dbReference type="SAM" id="MobiDB-lite"/>
    </source>
</evidence>
<feature type="compositionally biased region" description="Low complexity" evidence="3">
    <location>
        <begin position="1723"/>
        <end position="1739"/>
    </location>
</feature>
<feature type="compositionally biased region" description="Basic residues" evidence="3">
    <location>
        <begin position="1707"/>
        <end position="1720"/>
    </location>
</feature>
<feature type="region of interest" description="Disordered" evidence="3">
    <location>
        <begin position="1160"/>
        <end position="1179"/>
    </location>
</feature>
<feature type="compositionally biased region" description="Polar residues" evidence="3">
    <location>
        <begin position="1544"/>
        <end position="1560"/>
    </location>
</feature>
<dbReference type="Pfam" id="PF10534">
    <property type="entry name" value="CRIC_ras_sig"/>
    <property type="match status" value="1"/>
</dbReference>
<dbReference type="SMART" id="SM00233">
    <property type="entry name" value="PH"/>
    <property type="match status" value="1"/>
</dbReference>
<feature type="domain" description="PH" evidence="4">
    <location>
        <begin position="1046"/>
        <end position="1144"/>
    </location>
</feature>
<feature type="region of interest" description="Disordered" evidence="3">
    <location>
        <begin position="740"/>
        <end position="774"/>
    </location>
</feature>
<feature type="compositionally biased region" description="Pro residues" evidence="3">
    <location>
        <begin position="1782"/>
        <end position="1792"/>
    </location>
</feature>
<evidence type="ECO:0000256" key="2">
    <source>
        <dbReference type="ARBA" id="ARBA00022553"/>
    </source>
</evidence>
<feature type="region of interest" description="Disordered" evidence="3">
    <location>
        <begin position="1647"/>
        <end position="1739"/>
    </location>
</feature>